<dbReference type="EMBL" id="WVUH01000001">
    <property type="protein sequence ID" value="MBO4204463.1"/>
    <property type="molecule type" value="Genomic_DNA"/>
</dbReference>
<dbReference type="RefSeq" id="WP_208810541.1">
    <property type="nucleotide sequence ID" value="NZ_WVUH01000001.1"/>
</dbReference>
<evidence type="ECO:0000256" key="2">
    <source>
        <dbReference type="SAM" id="Phobius"/>
    </source>
</evidence>
<feature type="transmembrane region" description="Helical" evidence="2">
    <location>
        <begin position="35"/>
        <end position="62"/>
    </location>
</feature>
<dbReference type="Proteomes" id="UP000823521">
    <property type="component" value="Unassembled WGS sequence"/>
</dbReference>
<sequence>MTMPPPPDVPGDQGMTPSKPGTVAPPLAPAKRSKALIVGAIAGVLALCLLGTCVVAVGALVATRMDDGRQPSAADGPPPVLVPTTPPSPSTEETYSPPEEDPTTEEAPPPPPAKIGQCIAVNEDGDFLGIGNCNGTSGTYRVVSLDYGQGECADPESGYITEDGYRLCLELHLVRNYCYKFPKNDGWIVAASKCKAKGTVHIIDIVPGASNGNRCTRDYRWNRWYRFTHPTVVYCVMQY</sequence>
<keyword evidence="2" id="KW-1133">Transmembrane helix</keyword>
<accession>A0ABS3VJ20</accession>
<protein>
    <submittedName>
        <fullName evidence="3">Uncharacterized protein</fullName>
    </submittedName>
</protein>
<feature type="compositionally biased region" description="Pro residues" evidence="1">
    <location>
        <begin position="76"/>
        <end position="89"/>
    </location>
</feature>
<feature type="region of interest" description="Disordered" evidence="1">
    <location>
        <begin position="68"/>
        <end position="116"/>
    </location>
</feature>
<evidence type="ECO:0000313" key="3">
    <source>
        <dbReference type="EMBL" id="MBO4204463.1"/>
    </source>
</evidence>
<keyword evidence="2" id="KW-0812">Transmembrane</keyword>
<comment type="caution">
    <text evidence="3">The sequence shown here is derived from an EMBL/GenBank/DDBJ whole genome shotgun (WGS) entry which is preliminary data.</text>
</comment>
<evidence type="ECO:0000313" key="4">
    <source>
        <dbReference type="Proteomes" id="UP000823521"/>
    </source>
</evidence>
<feature type="region of interest" description="Disordered" evidence="1">
    <location>
        <begin position="1"/>
        <end position="26"/>
    </location>
</feature>
<evidence type="ECO:0000256" key="1">
    <source>
        <dbReference type="SAM" id="MobiDB-lite"/>
    </source>
</evidence>
<keyword evidence="2" id="KW-0472">Membrane</keyword>
<organism evidence="3 4">
    <name type="scientific">Micromonospora echinofusca</name>
    <dbReference type="NCBI Taxonomy" id="47858"/>
    <lineage>
        <taxon>Bacteria</taxon>
        <taxon>Bacillati</taxon>
        <taxon>Actinomycetota</taxon>
        <taxon>Actinomycetes</taxon>
        <taxon>Micromonosporales</taxon>
        <taxon>Micromonosporaceae</taxon>
        <taxon>Micromonospora</taxon>
    </lineage>
</organism>
<keyword evidence="4" id="KW-1185">Reference proteome</keyword>
<gene>
    <name evidence="3" type="ORF">GSF22_00310</name>
</gene>
<proteinExistence type="predicted"/>
<name>A0ABS3VJ20_MICEH</name>
<reference evidence="3 4" key="1">
    <citation type="submission" date="2019-12" db="EMBL/GenBank/DDBJ databases">
        <title>Whole genome sequencing of endophytic Actinobacterium Micromonospora sp. MPMI6T.</title>
        <authorList>
            <person name="Evv R."/>
            <person name="Podile A.R."/>
        </authorList>
    </citation>
    <scope>NUCLEOTIDE SEQUENCE [LARGE SCALE GENOMIC DNA]</scope>
    <source>
        <strain evidence="3 4">MPMI6</strain>
    </source>
</reference>